<keyword evidence="1" id="KW-0732">Signal</keyword>
<dbReference type="EMBL" id="NZEX01000149">
    <property type="protein sequence ID" value="MAH64264.1"/>
    <property type="molecule type" value="Genomic_DNA"/>
</dbReference>
<evidence type="ECO:0000313" key="3">
    <source>
        <dbReference type="Proteomes" id="UP000226525"/>
    </source>
</evidence>
<dbReference type="Proteomes" id="UP000226525">
    <property type="component" value="Unassembled WGS sequence"/>
</dbReference>
<comment type="caution">
    <text evidence="2">The sequence shown here is derived from an EMBL/GenBank/DDBJ whole genome shotgun (WGS) entry which is preliminary data.</text>
</comment>
<proteinExistence type="predicted"/>
<evidence type="ECO:0000256" key="1">
    <source>
        <dbReference type="SAM" id="SignalP"/>
    </source>
</evidence>
<feature type="chain" id="PRO_5014939209" evidence="1">
    <location>
        <begin position="23"/>
        <end position="144"/>
    </location>
</feature>
<feature type="signal peptide" evidence="1">
    <location>
        <begin position="1"/>
        <end position="22"/>
    </location>
</feature>
<organism evidence="2 3">
    <name type="scientific">SAR324 cluster bacterium</name>
    <dbReference type="NCBI Taxonomy" id="2024889"/>
    <lineage>
        <taxon>Bacteria</taxon>
        <taxon>Deltaproteobacteria</taxon>
        <taxon>SAR324 cluster</taxon>
    </lineage>
</organism>
<evidence type="ECO:0000313" key="2">
    <source>
        <dbReference type="EMBL" id="MAH64264.1"/>
    </source>
</evidence>
<dbReference type="AlphaFoldDB" id="A0A2D6YM86"/>
<gene>
    <name evidence="2" type="ORF">CMN54_12635</name>
</gene>
<sequence length="144" mass="16838">MNHPKKFTGFCLFMLVFYVVQAQEAIVQNGQLDLQIQNLILQESAEAVDRIYAAEPEEVRSTASEVQDIAASQPQPTPHVPFRLREAGHELWKAELKAMHDAYEEHVKERYDRFTATRNRKLPMKGRRMDYTGYNSQFQPIERR</sequence>
<protein>
    <submittedName>
        <fullName evidence="2">Uncharacterized protein</fullName>
    </submittedName>
</protein>
<accession>A0A2D6YM86</accession>
<reference evidence="3" key="1">
    <citation type="submission" date="2017-09" db="EMBL/GenBank/DDBJ databases">
        <title>The Reconstruction of 2,631 Draft Metagenome-Assembled Genomes from the Global Oceans.</title>
        <authorList>
            <person name="Tully B.J."/>
            <person name="Graham E.D."/>
            <person name="Heidelberg J.F."/>
        </authorList>
    </citation>
    <scope>NUCLEOTIDE SEQUENCE [LARGE SCALE GENOMIC DNA]</scope>
</reference>
<name>A0A2D6YM86_9DELT</name>